<evidence type="ECO:0000313" key="3">
    <source>
        <dbReference type="EMBL" id="OCF59592.1"/>
    </source>
</evidence>
<proteinExistence type="predicted"/>
<gene>
    <name evidence="3" type="ORF">L486_02263</name>
</gene>
<protein>
    <recommendedName>
        <fullName evidence="2">VWFA domain-containing protein</fullName>
    </recommendedName>
</protein>
<feature type="compositionally biased region" description="Low complexity" evidence="1">
    <location>
        <begin position="8"/>
        <end position="63"/>
    </location>
</feature>
<evidence type="ECO:0000313" key="4">
    <source>
        <dbReference type="Proteomes" id="UP000092583"/>
    </source>
</evidence>
<name>A0A1B9IVM9_9TREE</name>
<dbReference type="Proteomes" id="UP000092583">
    <property type="component" value="Unassembled WGS sequence"/>
</dbReference>
<dbReference type="SUPFAM" id="SSF53300">
    <property type="entry name" value="vWA-like"/>
    <property type="match status" value="1"/>
</dbReference>
<evidence type="ECO:0000256" key="1">
    <source>
        <dbReference type="SAM" id="MobiDB-lite"/>
    </source>
</evidence>
<sequence length="477" mass="51522">MGLASKLAAAQAGGNANPYGGGAPAQQQSYGAPQQQPQQGQYGQQPQQGQYGQQPQQQQYGAPQGPPPTPGQRPTSGQYAPPSGPPPGQSQYGQQGQGQGQYGQNQGQYGQNQYAPPSGPPPGQYGQQQGQYGQQPQYGQQQGQYGQQQQRLPSQQYGNQPPQYRPPQGAPAPGGASVGGGPNAQAILQALQHCVQEQKIQAFYPPGTGQLEAIAQRVAQSGALPKIAQEWRMPLELASDLVKLSLFDVILYVDDSGSMAFEQGGERIDDLKLILSRVAYATSLFDDDGIQVRFMNNRLEGNGIKTEQDALNLVNQVKFSGLTPLGTSLDQKILQPLLLGPARANALQKPILIIAITDGTPAGESSDKIIQVIVNASRELQRTRYGPDAVSYQFAQVGDDLKAMKFLEFLDNHKEVGGAIDVTSNFEAEQAEMMRKNNMDLSPEAWLVSEYFYSPSINKPNMTDSDHCCVQNCSWEE</sequence>
<dbReference type="PANTHER" id="PTHR34706:SF2">
    <property type="entry name" value="RFEF"/>
    <property type="match status" value="1"/>
</dbReference>
<accession>A0A1B9IVM9</accession>
<organism evidence="3 4">
    <name type="scientific">Kwoniella mangroviensis CBS 10435</name>
    <dbReference type="NCBI Taxonomy" id="1331196"/>
    <lineage>
        <taxon>Eukaryota</taxon>
        <taxon>Fungi</taxon>
        <taxon>Dikarya</taxon>
        <taxon>Basidiomycota</taxon>
        <taxon>Agaricomycotina</taxon>
        <taxon>Tremellomycetes</taxon>
        <taxon>Tremellales</taxon>
        <taxon>Cryptococcaceae</taxon>
        <taxon>Kwoniella</taxon>
    </lineage>
</organism>
<dbReference type="STRING" id="1331196.A0A1B9IVM9"/>
<reference evidence="4" key="2">
    <citation type="submission" date="2013-12" db="EMBL/GenBank/DDBJ databases">
        <title>Evolution of pathogenesis and genome organization in the Tremellales.</title>
        <authorList>
            <person name="Cuomo C."/>
            <person name="Litvintseva A."/>
            <person name="Heitman J."/>
            <person name="Chen Y."/>
            <person name="Sun S."/>
            <person name="Springer D."/>
            <person name="Dromer F."/>
            <person name="Young S."/>
            <person name="Zeng Q."/>
            <person name="Chapman S."/>
            <person name="Gujja S."/>
            <person name="Saif S."/>
            <person name="Birren B."/>
        </authorList>
    </citation>
    <scope>NUCLEOTIDE SEQUENCE [LARGE SCALE GENOMIC DNA]</scope>
    <source>
        <strain evidence="4">CBS 10435</strain>
    </source>
</reference>
<feature type="compositionally biased region" description="Low complexity" evidence="1">
    <location>
        <begin position="124"/>
        <end position="162"/>
    </location>
</feature>
<dbReference type="PROSITE" id="PS50234">
    <property type="entry name" value="VWFA"/>
    <property type="match status" value="1"/>
</dbReference>
<dbReference type="AlphaFoldDB" id="A0A1B9IVM9"/>
<keyword evidence="4" id="KW-1185">Reference proteome</keyword>
<reference evidence="3 4" key="1">
    <citation type="submission" date="2013-07" db="EMBL/GenBank/DDBJ databases">
        <title>The Genome Sequence of Kwoniella mangroviensis CBS10435.</title>
        <authorList>
            <consortium name="The Broad Institute Genome Sequencing Platform"/>
            <person name="Cuomo C."/>
            <person name="Litvintseva A."/>
            <person name="Chen Y."/>
            <person name="Heitman J."/>
            <person name="Sun S."/>
            <person name="Springer D."/>
            <person name="Dromer F."/>
            <person name="Young S.K."/>
            <person name="Zeng Q."/>
            <person name="Gargeya S."/>
            <person name="Fitzgerald M."/>
            <person name="Abouelleil A."/>
            <person name="Alvarado L."/>
            <person name="Berlin A.M."/>
            <person name="Chapman S.B."/>
            <person name="Dewar J."/>
            <person name="Goldberg J."/>
            <person name="Griggs A."/>
            <person name="Gujja S."/>
            <person name="Hansen M."/>
            <person name="Howarth C."/>
            <person name="Imamovic A."/>
            <person name="Larimer J."/>
            <person name="McCowan C."/>
            <person name="Murphy C."/>
            <person name="Pearson M."/>
            <person name="Priest M."/>
            <person name="Roberts A."/>
            <person name="Saif S."/>
            <person name="Shea T."/>
            <person name="Sykes S."/>
            <person name="Wortman J."/>
            <person name="Nusbaum C."/>
            <person name="Birren B."/>
        </authorList>
    </citation>
    <scope>NUCLEOTIDE SEQUENCE [LARGE SCALE GENOMIC DNA]</scope>
    <source>
        <strain evidence="3 4">CBS 10435</strain>
    </source>
</reference>
<feature type="compositionally biased region" description="Low complexity" evidence="1">
    <location>
        <begin position="102"/>
        <end position="116"/>
    </location>
</feature>
<dbReference type="Gene3D" id="3.40.50.410">
    <property type="entry name" value="von Willebrand factor, type A domain"/>
    <property type="match status" value="1"/>
</dbReference>
<feature type="region of interest" description="Disordered" evidence="1">
    <location>
        <begin position="1"/>
        <end position="181"/>
    </location>
</feature>
<dbReference type="InterPro" id="IPR002035">
    <property type="entry name" value="VWF_A"/>
</dbReference>
<evidence type="ECO:0000259" key="2">
    <source>
        <dbReference type="PROSITE" id="PS50234"/>
    </source>
</evidence>
<dbReference type="PANTHER" id="PTHR34706">
    <property type="entry name" value="SLR1338 PROTEIN"/>
    <property type="match status" value="1"/>
</dbReference>
<feature type="domain" description="VWFA" evidence="2">
    <location>
        <begin position="248"/>
        <end position="451"/>
    </location>
</feature>
<dbReference type="InterPro" id="IPR036465">
    <property type="entry name" value="vWFA_dom_sf"/>
</dbReference>
<dbReference type="EMBL" id="KI669460">
    <property type="protein sequence ID" value="OCF59592.1"/>
    <property type="molecule type" value="Genomic_DNA"/>
</dbReference>
<feature type="compositionally biased region" description="Low complexity" evidence="1">
    <location>
        <begin position="72"/>
        <end position="81"/>
    </location>
</feature>
<dbReference type="OrthoDB" id="2142040at2759"/>